<dbReference type="InParanoid" id="A0A2R5FYK6"/>
<dbReference type="Proteomes" id="UP000241890">
    <property type="component" value="Unassembled WGS sequence"/>
</dbReference>
<dbReference type="PANTHER" id="PTHR10579">
    <property type="entry name" value="CALCIUM-ACTIVATED CHLORIDE CHANNEL REGULATOR"/>
    <property type="match status" value="1"/>
</dbReference>
<feature type="compositionally biased region" description="Basic and acidic residues" evidence="1">
    <location>
        <begin position="45"/>
        <end position="55"/>
    </location>
</feature>
<dbReference type="InterPro" id="IPR051266">
    <property type="entry name" value="CLCR"/>
</dbReference>
<dbReference type="OrthoDB" id="299997at2759"/>
<feature type="region of interest" description="Disordered" evidence="1">
    <location>
        <begin position="1"/>
        <end position="55"/>
    </location>
</feature>
<keyword evidence="4" id="KW-1185">Reference proteome</keyword>
<feature type="compositionally biased region" description="Low complexity" evidence="1">
    <location>
        <begin position="16"/>
        <end position="30"/>
    </location>
</feature>
<dbReference type="InterPro" id="IPR032838">
    <property type="entry name" value="Vwaint_dom"/>
</dbReference>
<evidence type="ECO:0000256" key="1">
    <source>
        <dbReference type="SAM" id="MobiDB-lite"/>
    </source>
</evidence>
<sequence>MVYKEPSTPPPAPGNSETESAAAAAASETSLDATKGHAGAEAGEGESKETRVSISKEKEGHAALLTIHPPGEIDEEVAPHHVCCVIDVSGSMGADASVKDINGGVESSGLSVLDVVKHSISTILATMSDNDYISLVTFHSVSKIICERVQCDDAGKMEVQDHLDRLHPQAATNLWSGLRDGLNLISKDPQAKEGLASIFLFTDGMPNVEPPRGHIPTLERHIETEGRLPCTVNTFGFGYNMDATLLQSIARVCAGSYAFIPDAGMVGTVFIHACANTFSTFAMDTRLSISLPDGLALTKDCLDSLRARFALDMIDWGLVLRLGALQYAQPRSVYLEFDKATDLVDVGLTFRKTCAPDLTRVEADVVPSSPDTAQNTIVAAQRSDLARALASLCETNFKPQLASDVKALCENLQNATSTLSNPSARAAVEAMLADAKGQILEAVSTNDAFERWGQRYLRSLLSAHSLEVCNNFKDPGVQIYARGARFLTIRDKAEASFDAVPPPKPSRRQSAEPVSREAMRNLYLNVSRGCFAPDCVVDMAPGSELSQKPISEIKRGDHVLSWGNKPARVECVIRFELSRSSATSEIPDPLVSFPGGLRITPYHPMYISASKAWAFPCDLPEASLSDARNVDAVYNLLLADGHTVCVNGYTCVTLGHEFTEPCVAHPYFGSPLVRRDLAALPGFKNGSLTLTGDCFLRDPATLQVCGIDLNAIATPKSQ</sequence>
<evidence type="ECO:0000313" key="3">
    <source>
        <dbReference type="EMBL" id="GBG23837.1"/>
    </source>
</evidence>
<reference evidence="3 4" key="1">
    <citation type="submission" date="2017-12" db="EMBL/GenBank/DDBJ databases">
        <title>Sequencing, de novo assembly and annotation of complete genome of a new Thraustochytrid species, strain FCC1311.</title>
        <authorList>
            <person name="Sedici K."/>
            <person name="Godart F."/>
            <person name="Aiese Cigliano R."/>
            <person name="Sanseverino W."/>
            <person name="Barakat M."/>
            <person name="Ortet P."/>
            <person name="Marechal E."/>
            <person name="Cagnac O."/>
            <person name="Amato A."/>
        </authorList>
    </citation>
    <scope>NUCLEOTIDE SEQUENCE [LARGE SCALE GENOMIC DNA]</scope>
</reference>
<proteinExistence type="predicted"/>
<evidence type="ECO:0000259" key="2">
    <source>
        <dbReference type="PROSITE" id="PS50234"/>
    </source>
</evidence>
<dbReference type="Gene3D" id="3.40.50.410">
    <property type="entry name" value="von Willebrand factor, type A domain"/>
    <property type="match status" value="1"/>
</dbReference>
<dbReference type="Pfam" id="PF14624">
    <property type="entry name" value="Vwaint"/>
    <property type="match status" value="1"/>
</dbReference>
<organism evidence="3 4">
    <name type="scientific">Hondaea fermentalgiana</name>
    <dbReference type="NCBI Taxonomy" id="2315210"/>
    <lineage>
        <taxon>Eukaryota</taxon>
        <taxon>Sar</taxon>
        <taxon>Stramenopiles</taxon>
        <taxon>Bigyra</taxon>
        <taxon>Labyrinthulomycetes</taxon>
        <taxon>Thraustochytrida</taxon>
        <taxon>Thraustochytriidae</taxon>
        <taxon>Hondaea</taxon>
    </lineage>
</organism>
<dbReference type="Pfam" id="PF13768">
    <property type="entry name" value="VWA_3"/>
    <property type="match status" value="1"/>
</dbReference>
<dbReference type="InterPro" id="IPR036465">
    <property type="entry name" value="vWFA_dom_sf"/>
</dbReference>
<dbReference type="InterPro" id="IPR002035">
    <property type="entry name" value="VWF_A"/>
</dbReference>
<dbReference type="SUPFAM" id="SSF53300">
    <property type="entry name" value="vWA-like"/>
    <property type="match status" value="1"/>
</dbReference>
<accession>A0A2R5FYK6</accession>
<dbReference type="InterPro" id="IPR036844">
    <property type="entry name" value="Hint_dom_sf"/>
</dbReference>
<dbReference type="SUPFAM" id="SSF51294">
    <property type="entry name" value="Hedgehog/intein (Hint) domain"/>
    <property type="match status" value="1"/>
</dbReference>
<dbReference type="EMBL" id="BEYU01000001">
    <property type="protein sequence ID" value="GBG23837.1"/>
    <property type="molecule type" value="Genomic_DNA"/>
</dbReference>
<comment type="caution">
    <text evidence="3">The sequence shown here is derived from an EMBL/GenBank/DDBJ whole genome shotgun (WGS) entry which is preliminary data.</text>
</comment>
<dbReference type="PROSITE" id="PS50234">
    <property type="entry name" value="VWFA"/>
    <property type="match status" value="1"/>
</dbReference>
<dbReference type="AlphaFoldDB" id="A0A2R5FYK6"/>
<feature type="domain" description="VWFA" evidence="2">
    <location>
        <begin position="81"/>
        <end position="259"/>
    </location>
</feature>
<dbReference type="Pfam" id="PF14623">
    <property type="entry name" value="Vint"/>
    <property type="match status" value="1"/>
</dbReference>
<name>A0A2R5FYK6_9STRA</name>
<protein>
    <submittedName>
        <fullName evidence="3">Voltage-dependent calcium channel subunit alpha-2/delta-2</fullName>
    </submittedName>
</protein>
<dbReference type="PANTHER" id="PTHR10579:SF156">
    <property type="entry name" value="VWFA DOMAIN-CONTAINING PROTEIN"/>
    <property type="match status" value="1"/>
</dbReference>
<gene>
    <name evidence="3" type="ORF">FCC1311_000572</name>
</gene>
<dbReference type="InterPro" id="IPR039510">
    <property type="entry name" value="Vint_dom"/>
</dbReference>
<evidence type="ECO:0000313" key="4">
    <source>
        <dbReference type="Proteomes" id="UP000241890"/>
    </source>
</evidence>